<protein>
    <submittedName>
        <fullName evidence="1">Uncharacterized protein</fullName>
    </submittedName>
</protein>
<accession>A0A9Q9RYG0</accession>
<proteinExistence type="predicted"/>
<name>A0A9Q9RYG0_FUSFU</name>
<dbReference type="Proteomes" id="UP000760494">
    <property type="component" value="Unassembled WGS sequence"/>
</dbReference>
<organism evidence="1 2">
    <name type="scientific">Fusarium fujikuroi</name>
    <name type="common">Bakanae and foot rot disease fungus</name>
    <name type="synonym">Gibberella fujikuroi</name>
    <dbReference type="NCBI Taxonomy" id="5127"/>
    <lineage>
        <taxon>Eukaryota</taxon>
        <taxon>Fungi</taxon>
        <taxon>Dikarya</taxon>
        <taxon>Ascomycota</taxon>
        <taxon>Pezizomycotina</taxon>
        <taxon>Sordariomycetes</taxon>
        <taxon>Hypocreomycetidae</taxon>
        <taxon>Hypocreales</taxon>
        <taxon>Nectriaceae</taxon>
        <taxon>Fusarium</taxon>
        <taxon>Fusarium fujikuroi species complex</taxon>
    </lineage>
</organism>
<evidence type="ECO:0000313" key="2">
    <source>
        <dbReference type="Proteomes" id="UP000760494"/>
    </source>
</evidence>
<comment type="caution">
    <text evidence="1">The sequence shown here is derived from an EMBL/GenBank/DDBJ whole genome shotgun (WGS) entry which is preliminary data.</text>
</comment>
<sequence length="77" mass="8803">NFGTVRPRHHSTHKTARAVCCDSPKARDRSLYACDSSIKEYKDPLLTYLTLGKKRTTPDVRILKYIPTHNHETAHIA</sequence>
<evidence type="ECO:0000313" key="1">
    <source>
        <dbReference type="EMBL" id="VTT81386.1"/>
    </source>
</evidence>
<dbReference type="AlphaFoldDB" id="A0A9Q9RYG0"/>
<gene>
    <name evidence="1" type="ORF">C2S_2721</name>
</gene>
<feature type="non-terminal residue" evidence="1">
    <location>
        <position position="1"/>
    </location>
</feature>
<dbReference type="EMBL" id="CABFJX010000407">
    <property type="protein sequence ID" value="VTT81386.1"/>
    <property type="molecule type" value="Genomic_DNA"/>
</dbReference>
<reference evidence="1" key="1">
    <citation type="submission" date="2019-05" db="EMBL/GenBank/DDBJ databases">
        <authorList>
            <person name="Piombo E."/>
        </authorList>
    </citation>
    <scope>NUCLEOTIDE SEQUENCE</scope>
    <source>
        <strain evidence="1">C2S</strain>
    </source>
</reference>